<dbReference type="Gene3D" id="3.40.630.20">
    <property type="entry name" value="Peptidase C15, pyroglutamyl peptidase I-like"/>
    <property type="match status" value="1"/>
</dbReference>
<gene>
    <name evidence="9" type="primary">pcp</name>
    <name evidence="11" type="ORF">C7383_113115</name>
</gene>
<comment type="catalytic activity">
    <reaction evidence="1 9 10">
        <text>Release of an N-terminal pyroglutamyl group from a polypeptide, the second amino acid generally not being Pro.</text>
        <dbReference type="EC" id="3.4.19.3"/>
    </reaction>
</comment>
<dbReference type="SUPFAM" id="SSF53182">
    <property type="entry name" value="Pyrrolidone carboxyl peptidase (pyroglutamate aminopeptidase)"/>
    <property type="match status" value="1"/>
</dbReference>
<evidence type="ECO:0000256" key="10">
    <source>
        <dbReference type="PROSITE-ProRule" id="PRU10077"/>
    </source>
</evidence>
<comment type="similarity">
    <text evidence="4 9">Belongs to the peptidase C15 family.</text>
</comment>
<keyword evidence="6 9" id="KW-0645">Protease</keyword>
<dbReference type="InterPro" id="IPR029762">
    <property type="entry name" value="PGP-I_bact-type"/>
</dbReference>
<dbReference type="PIRSF" id="PIRSF015592">
    <property type="entry name" value="Prld-crbxl_pptds"/>
    <property type="match status" value="1"/>
</dbReference>
<dbReference type="AlphaFoldDB" id="A0AB73T0H1"/>
<keyword evidence="7 9" id="KW-0378">Hydrolase</keyword>
<protein>
    <recommendedName>
        <fullName evidence="9">Pyrrolidone-carboxylate peptidase</fullName>
        <ecNumber evidence="9">3.4.19.3</ecNumber>
    </recommendedName>
    <alternativeName>
        <fullName evidence="9">5-oxoprolyl-peptidase</fullName>
    </alternativeName>
    <alternativeName>
        <fullName evidence="9">Pyroglutamyl-peptidase I</fullName>
        <shortName evidence="9">PGP-I</shortName>
        <shortName evidence="9">Pyrase</shortName>
    </alternativeName>
</protein>
<dbReference type="EMBL" id="QGGY01000013">
    <property type="protein sequence ID" value="PWJ73329.1"/>
    <property type="molecule type" value="Genomic_DNA"/>
</dbReference>
<proteinExistence type="inferred from homology"/>
<dbReference type="Pfam" id="PF01470">
    <property type="entry name" value="Peptidase_C15"/>
    <property type="match status" value="1"/>
</dbReference>
<comment type="function">
    <text evidence="2 9">Removes 5-oxoproline from various penultimate amino acid residues except L-proline.</text>
</comment>
<dbReference type="InterPro" id="IPR036440">
    <property type="entry name" value="Peptidase_C15-like_sf"/>
</dbReference>
<dbReference type="CDD" id="cd00501">
    <property type="entry name" value="Peptidase_C15"/>
    <property type="match status" value="1"/>
</dbReference>
<sequence>MKVLVTGFDPFGGEKVNPAYEAVKLLPETISGADIIKLEIPTVFSKCGHIVEEAVKVYSPDVVICVGQAGGRTGISIEKTAINLAEARIPDNEGAQPIEESIREDGDTAYFSTLPVKAMAENIRRHGIQAGISYSAGTFVCNYIMYQVLYLADKKYRGIRAGFIHVPYSTEQAALKPEGTPGMSQEDIARGLEYAIEAVIEEKKYKCYNMQDGKLN</sequence>
<dbReference type="InterPro" id="IPR000816">
    <property type="entry name" value="Peptidase_C15"/>
</dbReference>
<evidence type="ECO:0000256" key="4">
    <source>
        <dbReference type="ARBA" id="ARBA00006641"/>
    </source>
</evidence>
<evidence type="ECO:0000256" key="9">
    <source>
        <dbReference type="HAMAP-Rule" id="MF_00417"/>
    </source>
</evidence>
<name>A0AB73T0H1_9FIRM</name>
<dbReference type="NCBIfam" id="TIGR00504">
    <property type="entry name" value="pyro_pdase"/>
    <property type="match status" value="1"/>
</dbReference>
<feature type="active site" evidence="9 10">
    <location>
        <position position="141"/>
    </location>
</feature>
<dbReference type="PRINTS" id="PR00706">
    <property type="entry name" value="PYROGLUPTASE"/>
</dbReference>
<dbReference type="GO" id="GO:0005829">
    <property type="term" value="C:cytosol"/>
    <property type="evidence" value="ECO:0007669"/>
    <property type="project" value="InterPro"/>
</dbReference>
<reference evidence="11 12" key="1">
    <citation type="submission" date="2018-05" db="EMBL/GenBank/DDBJ databases">
        <authorList>
            <person name="Goeker M."/>
            <person name="Huntemann M."/>
            <person name="Clum A."/>
            <person name="Pillay M."/>
            <person name="Palaniappan K."/>
            <person name="Varghese N."/>
            <person name="Mikhailova N."/>
            <person name="Stamatis D."/>
            <person name="Reddy T."/>
            <person name="Daum C."/>
            <person name="Shapiro N."/>
            <person name="Ivanova N."/>
            <person name="Kyrpides N."/>
            <person name="Woyke T."/>
        </authorList>
    </citation>
    <scope>NUCLEOTIDE SEQUENCE [LARGE SCALE GENOMIC DNA]</scope>
    <source>
        <strain evidence="11 12">DSM 26524</strain>
    </source>
</reference>
<evidence type="ECO:0000256" key="1">
    <source>
        <dbReference type="ARBA" id="ARBA00001770"/>
    </source>
</evidence>
<dbReference type="HAMAP" id="MF_00417">
    <property type="entry name" value="Pyrrolid_peptidase"/>
    <property type="match status" value="1"/>
</dbReference>
<accession>A0AB73T0H1</accession>
<evidence type="ECO:0000256" key="8">
    <source>
        <dbReference type="ARBA" id="ARBA00022807"/>
    </source>
</evidence>
<dbReference type="GO" id="GO:0006508">
    <property type="term" value="P:proteolysis"/>
    <property type="evidence" value="ECO:0007669"/>
    <property type="project" value="UniProtKB-KW"/>
</dbReference>
<dbReference type="InterPro" id="IPR016125">
    <property type="entry name" value="Peptidase_C15-like"/>
</dbReference>
<comment type="subcellular location">
    <subcellularLocation>
        <location evidence="3 9">Cytoplasm</location>
    </subcellularLocation>
</comment>
<organism evidence="11 12">
    <name type="scientific">Murimonas intestini</name>
    <dbReference type="NCBI Taxonomy" id="1337051"/>
    <lineage>
        <taxon>Bacteria</taxon>
        <taxon>Bacillati</taxon>
        <taxon>Bacillota</taxon>
        <taxon>Clostridia</taxon>
        <taxon>Lachnospirales</taxon>
        <taxon>Lachnospiraceae</taxon>
        <taxon>Murimonas</taxon>
    </lineage>
</organism>
<evidence type="ECO:0000256" key="3">
    <source>
        <dbReference type="ARBA" id="ARBA00004496"/>
    </source>
</evidence>
<dbReference type="FunFam" id="3.40.630.20:FF:000001">
    <property type="entry name" value="Pyrrolidone-carboxylate peptidase"/>
    <property type="match status" value="1"/>
</dbReference>
<comment type="subunit">
    <text evidence="9">Homotetramer.</text>
</comment>
<keyword evidence="5 9" id="KW-0963">Cytoplasm</keyword>
<dbReference type="RefSeq" id="WP_109747868.1">
    <property type="nucleotide sequence ID" value="NZ_JANKBI010000022.1"/>
</dbReference>
<feature type="active site" evidence="9">
    <location>
        <position position="165"/>
    </location>
</feature>
<keyword evidence="12" id="KW-1185">Reference proteome</keyword>
<dbReference type="Proteomes" id="UP000245412">
    <property type="component" value="Unassembled WGS sequence"/>
</dbReference>
<dbReference type="PANTHER" id="PTHR23402">
    <property type="entry name" value="PROTEASE FAMILY C15 PYROGLUTAMYL-PEPTIDASE I-RELATED"/>
    <property type="match status" value="1"/>
</dbReference>
<evidence type="ECO:0000313" key="11">
    <source>
        <dbReference type="EMBL" id="PWJ73329.1"/>
    </source>
</evidence>
<evidence type="ECO:0000313" key="12">
    <source>
        <dbReference type="Proteomes" id="UP000245412"/>
    </source>
</evidence>
<dbReference type="InterPro" id="IPR033694">
    <property type="entry name" value="PGPEP1_Cys_AS"/>
</dbReference>
<comment type="caution">
    <text evidence="11">The sequence shown here is derived from an EMBL/GenBank/DDBJ whole genome shotgun (WGS) entry which is preliminary data.</text>
</comment>
<dbReference type="PROSITE" id="PS01334">
    <property type="entry name" value="PYRASE_CYS"/>
    <property type="match status" value="1"/>
</dbReference>
<dbReference type="GO" id="GO:0016920">
    <property type="term" value="F:pyroglutamyl-peptidase activity"/>
    <property type="evidence" value="ECO:0007669"/>
    <property type="project" value="UniProtKB-UniRule"/>
</dbReference>
<dbReference type="NCBIfam" id="NF009676">
    <property type="entry name" value="PRK13197.1"/>
    <property type="match status" value="1"/>
</dbReference>
<evidence type="ECO:0000256" key="7">
    <source>
        <dbReference type="ARBA" id="ARBA00022801"/>
    </source>
</evidence>
<feature type="active site" evidence="9">
    <location>
        <position position="78"/>
    </location>
</feature>
<keyword evidence="8 9" id="KW-0788">Thiol protease</keyword>
<dbReference type="PANTHER" id="PTHR23402:SF1">
    <property type="entry name" value="PYROGLUTAMYL-PEPTIDASE I"/>
    <property type="match status" value="1"/>
</dbReference>
<dbReference type="EC" id="3.4.19.3" evidence="9"/>
<evidence type="ECO:0000256" key="2">
    <source>
        <dbReference type="ARBA" id="ARBA00002280"/>
    </source>
</evidence>
<evidence type="ECO:0000256" key="5">
    <source>
        <dbReference type="ARBA" id="ARBA00022490"/>
    </source>
</evidence>
<evidence type="ECO:0000256" key="6">
    <source>
        <dbReference type="ARBA" id="ARBA00022670"/>
    </source>
</evidence>